<reference evidence="3 4" key="1">
    <citation type="submission" date="2020-07" db="EMBL/GenBank/DDBJ databases">
        <title>Halosimplex litoreum sp. nov. and Halosimplex rubrum sp. nov., isolated from different salt environments.</title>
        <authorList>
            <person name="Cui H."/>
        </authorList>
    </citation>
    <scope>NUCLEOTIDE SEQUENCE [LARGE SCALE GENOMIC DNA]</scope>
    <source>
        <strain evidence="3 4">R2</strain>
    </source>
</reference>
<dbReference type="CDD" id="cd00198">
    <property type="entry name" value="vWFA"/>
    <property type="match status" value="1"/>
</dbReference>
<feature type="region of interest" description="Disordered" evidence="1">
    <location>
        <begin position="270"/>
        <end position="371"/>
    </location>
</feature>
<dbReference type="EMBL" id="CP058909">
    <property type="protein sequence ID" value="QLH83758.1"/>
    <property type="molecule type" value="Genomic_DNA"/>
</dbReference>
<keyword evidence="4" id="KW-1185">Reference proteome</keyword>
<gene>
    <name evidence="3" type="ORF">HZS54_19930</name>
</gene>
<dbReference type="Pfam" id="PF13519">
    <property type="entry name" value="VWA_2"/>
    <property type="match status" value="1"/>
</dbReference>
<feature type="compositionally biased region" description="Polar residues" evidence="1">
    <location>
        <begin position="1"/>
        <end position="10"/>
    </location>
</feature>
<sequence length="632" mass="71026">MHLTEETSTADLAALSTPKRASKERRRELERLASLCTDRETSVTVTLDEDRALAQPDKGGHEEAYEILIPTEKYEQHGTDLPQGLWDRSLQVAFLFHELGHVYYSDFDRFGDCLKGVGGRWRDLFRMVYNTVEDGVIETQVANEFNVTGDFIVLNEVLANRADRRHRQYVELFDLETVDGEPVQSYTVFEALAVGLLDRGFVDSGRFDAIVDPGNERRVVHNGRRDALVDLIPVMDDYVTEMLSDPSGTKRVTRAREFFESARATFESLPPLQSNRLQTAPVRPADARARQDWGVKPADKLPDERAANERVTGDQRDERTTQSGTGQRAEVGSTDDHRPPGSLEDETVRRVARQRTRAQASRGTTGRSPLEQEARRLLGIVDDDTTDLEKVVVVDPVEEGDMERWTAAVDRSRKLQQDLATQLRRERRPRDTGGYRAGRLDGRRLVAANRGTQRVFTRRESGTMKDYSCLVVLDRSGSMDGDPIRTAETATAQLVHALFEVGVDVSVLSVWEGTPCLEVPFGARPADHVDRLMTERADWGTPLSTAVAVSRKRIDRGEGSYPFVVVVTDGEPDDPTRYRSELEKCTFPVFGVYIGADSGSHTEFFDHITYADADSLERTLQRLVRTLFSTEA</sequence>
<dbReference type="KEGG" id="hpel:HZS54_19930"/>
<feature type="compositionally biased region" description="Basic and acidic residues" evidence="1">
    <location>
        <begin position="285"/>
        <end position="320"/>
    </location>
</feature>
<dbReference type="AlphaFoldDB" id="A0A7D5PDN8"/>
<feature type="region of interest" description="Disordered" evidence="1">
    <location>
        <begin position="1"/>
        <end position="26"/>
    </location>
</feature>
<dbReference type="InterPro" id="IPR036465">
    <property type="entry name" value="vWFA_dom_sf"/>
</dbReference>
<evidence type="ECO:0000313" key="3">
    <source>
        <dbReference type="EMBL" id="QLH83758.1"/>
    </source>
</evidence>
<feature type="compositionally biased region" description="Low complexity" evidence="1">
    <location>
        <begin position="357"/>
        <end position="367"/>
    </location>
</feature>
<feature type="domain" description="VWFA" evidence="2">
    <location>
        <begin position="466"/>
        <end position="632"/>
    </location>
</feature>
<dbReference type="InterPro" id="IPR002035">
    <property type="entry name" value="VWF_A"/>
</dbReference>
<name>A0A7D5PDN8_9EURY</name>
<organism evidence="3 4">
    <name type="scientific">Halosimplex pelagicum</name>
    <dbReference type="NCBI Taxonomy" id="869886"/>
    <lineage>
        <taxon>Archaea</taxon>
        <taxon>Methanobacteriati</taxon>
        <taxon>Methanobacteriota</taxon>
        <taxon>Stenosarchaea group</taxon>
        <taxon>Halobacteria</taxon>
        <taxon>Halobacteriales</taxon>
        <taxon>Haloarculaceae</taxon>
        <taxon>Halosimplex</taxon>
    </lineage>
</organism>
<evidence type="ECO:0000256" key="1">
    <source>
        <dbReference type="SAM" id="MobiDB-lite"/>
    </source>
</evidence>
<protein>
    <submittedName>
        <fullName evidence="3">VWA domain-containing protein</fullName>
    </submittedName>
</protein>
<accession>A0A7D5PDN8</accession>
<evidence type="ECO:0000259" key="2">
    <source>
        <dbReference type="SMART" id="SM00327"/>
    </source>
</evidence>
<dbReference type="Gene3D" id="3.40.50.410">
    <property type="entry name" value="von Willebrand factor, type A domain"/>
    <property type="match status" value="1"/>
</dbReference>
<proteinExistence type="predicted"/>
<dbReference type="SMART" id="SM00327">
    <property type="entry name" value="VWA"/>
    <property type="match status" value="1"/>
</dbReference>
<dbReference type="SUPFAM" id="SSF53300">
    <property type="entry name" value="vWA-like"/>
    <property type="match status" value="1"/>
</dbReference>
<dbReference type="OrthoDB" id="234713at2157"/>
<evidence type="ECO:0000313" key="4">
    <source>
        <dbReference type="Proteomes" id="UP000509346"/>
    </source>
</evidence>
<dbReference type="Proteomes" id="UP000509346">
    <property type="component" value="Chromosome"/>
</dbReference>